<reference evidence="2" key="1">
    <citation type="submission" date="2014-09" db="EMBL/GenBank/DDBJ databases">
        <title>Whole genome shotgun sequence of Streptomyces sp. NBRC 110027.</title>
        <authorList>
            <person name="Komaki H."/>
            <person name="Ichikawa N."/>
            <person name="Katano-Makiyama Y."/>
            <person name="Hosoyama A."/>
            <person name="Hashimoto M."/>
            <person name="Uohara A."/>
            <person name="Kitahashi Y."/>
            <person name="Ohji S."/>
            <person name="Kimura A."/>
            <person name="Yamazoe A."/>
            <person name="Igarashi Y."/>
            <person name="Fujita N."/>
        </authorList>
    </citation>
    <scope>NUCLEOTIDE SEQUENCE [LARGE SCALE GENOMIC DNA]</scope>
    <source>
        <strain evidence="2">NBRC 110027</strain>
    </source>
</reference>
<protein>
    <submittedName>
        <fullName evidence="1">Uncharacterized protein</fullName>
    </submittedName>
</protein>
<dbReference type="EMBL" id="BBNO01000004">
    <property type="protein sequence ID" value="GAO08670.1"/>
    <property type="molecule type" value="Genomic_DNA"/>
</dbReference>
<dbReference type="AlphaFoldDB" id="A0A0P4R7W9"/>
<organism evidence="1 2">
    <name type="scientific">Streptomyces lydicamycinicus</name>
    <dbReference type="NCBI Taxonomy" id="1546107"/>
    <lineage>
        <taxon>Bacteria</taxon>
        <taxon>Bacillati</taxon>
        <taxon>Actinomycetota</taxon>
        <taxon>Actinomycetes</taxon>
        <taxon>Kitasatosporales</taxon>
        <taxon>Streptomycetaceae</taxon>
        <taxon>Streptomyces</taxon>
    </lineage>
</organism>
<evidence type="ECO:0000313" key="2">
    <source>
        <dbReference type="Proteomes" id="UP000048965"/>
    </source>
</evidence>
<reference evidence="1 2" key="2">
    <citation type="journal article" date="2015" name="Stand. Genomic Sci.">
        <title>Draft genome sequence of marine-derived Streptomyces sp. TP-A0598, a producer of anti-MRSA antibiotic lydicamycins.</title>
        <authorList>
            <person name="Komaki H."/>
            <person name="Ichikawa N."/>
            <person name="Hosoyama A."/>
            <person name="Fujita N."/>
            <person name="Igarashi Y."/>
        </authorList>
    </citation>
    <scope>NUCLEOTIDE SEQUENCE [LARGE SCALE GENOMIC DNA]</scope>
    <source>
        <strain evidence="1 2">NBRC 110027</strain>
    </source>
</reference>
<name>A0A0P4R7W9_9ACTN</name>
<comment type="caution">
    <text evidence="1">The sequence shown here is derived from an EMBL/GenBank/DDBJ whole genome shotgun (WGS) entry which is preliminary data.</text>
</comment>
<keyword evidence="2" id="KW-1185">Reference proteome</keyword>
<dbReference type="Proteomes" id="UP000048965">
    <property type="component" value="Unassembled WGS sequence"/>
</dbReference>
<proteinExistence type="predicted"/>
<gene>
    <name evidence="1" type="ORF">TPA0598_04_03060</name>
</gene>
<dbReference type="RefSeq" id="WP_042154455.1">
    <property type="nucleotide sequence ID" value="NZ_BBNO01000004.1"/>
</dbReference>
<accession>A0A0P4R7W9</accession>
<evidence type="ECO:0000313" key="1">
    <source>
        <dbReference type="EMBL" id="GAO08670.1"/>
    </source>
</evidence>
<sequence>MPGTEAGQPRTAEETINRPCNCVIAHVQNADERAQVQAALDNALKTNDAHAVLVACMQLMQPCPARDEPVTR</sequence>
<dbReference type="OrthoDB" id="4248949at2"/>